<dbReference type="GO" id="GO:0005737">
    <property type="term" value="C:cytoplasm"/>
    <property type="evidence" value="ECO:0007669"/>
    <property type="project" value="TreeGrafter"/>
</dbReference>
<dbReference type="KEGG" id="als:DJ013_14435"/>
<dbReference type="PANTHER" id="PTHR30143">
    <property type="entry name" value="ACID HYDRATASE"/>
    <property type="match status" value="1"/>
</dbReference>
<dbReference type="EMBL" id="CP029480">
    <property type="protein sequence ID" value="AWV99297.1"/>
    <property type="molecule type" value="Genomic_DNA"/>
</dbReference>
<name>A0A2Z4GDV2_9BACT</name>
<dbReference type="InterPro" id="IPR036663">
    <property type="entry name" value="Fumarylacetoacetase_C_sf"/>
</dbReference>
<dbReference type="AlphaFoldDB" id="A0A2Z4GDV2"/>
<protein>
    <recommendedName>
        <fullName evidence="3">Fumarylacetoacetase-like C-terminal domain-containing protein</fullName>
    </recommendedName>
</protein>
<dbReference type="PANTHER" id="PTHR30143:SF0">
    <property type="entry name" value="2-KETO-4-PENTENOATE HYDRATASE"/>
    <property type="match status" value="1"/>
</dbReference>
<evidence type="ECO:0000313" key="2">
    <source>
        <dbReference type="Proteomes" id="UP000249873"/>
    </source>
</evidence>
<organism evidence="1 2">
    <name type="scientific">Arcticibacterium luteifluviistationis</name>
    <dbReference type="NCBI Taxonomy" id="1784714"/>
    <lineage>
        <taxon>Bacteria</taxon>
        <taxon>Pseudomonadati</taxon>
        <taxon>Bacteroidota</taxon>
        <taxon>Cytophagia</taxon>
        <taxon>Cytophagales</taxon>
        <taxon>Leadbetterellaceae</taxon>
        <taxon>Arcticibacterium</taxon>
    </lineage>
</organism>
<dbReference type="InterPro" id="IPR050772">
    <property type="entry name" value="Hydratase-Decarb/MhpD_sf"/>
</dbReference>
<accession>A0A2Z4GDV2</accession>
<dbReference type="OrthoDB" id="9792137at2"/>
<dbReference type="Proteomes" id="UP000249873">
    <property type="component" value="Chromosome"/>
</dbReference>
<sequence>MLKRVWIFALVGSIMMACGEGNNNTDKTMTEAEETDAIVDSLLYYKNNQIKTDFLSRKFPDLGREKAIELQMACLKKELAGGGELAGWKMGGTVGDSASFDPLMGYMLKANQHFPGDKISIKVFPENETMIEGEVGFVFKQDFPNGVGSIQELKDGIDYAVGGVEFAQSNAIGIDNNAETVKTNHVLAFGTGQAGFMLGDKKINFADFDVENEAVECFVDGESAASGVSSRIYGGHLTALNALVNMLPKYGHMIRKGDVVITGSMYTNPTVKGNAKVNLEFSSLGSIQMEITD</sequence>
<reference evidence="1 2" key="1">
    <citation type="submission" date="2018-05" db="EMBL/GenBank/DDBJ databases">
        <title>Complete genome sequence of Arcticibacterium luteifluviistationis SM1504T, a cytophagaceae bacterium isolated from Arctic surface seawater.</title>
        <authorList>
            <person name="Li Y."/>
            <person name="Qin Q.-L."/>
        </authorList>
    </citation>
    <scope>NUCLEOTIDE SEQUENCE [LARGE SCALE GENOMIC DNA]</scope>
    <source>
        <strain evidence="1 2">SM1504</strain>
    </source>
</reference>
<gene>
    <name evidence="1" type="ORF">DJ013_14435</name>
</gene>
<evidence type="ECO:0000313" key="1">
    <source>
        <dbReference type="EMBL" id="AWV99297.1"/>
    </source>
</evidence>
<proteinExistence type="predicted"/>
<dbReference type="Gene3D" id="3.90.850.10">
    <property type="entry name" value="Fumarylacetoacetase-like, C-terminal domain"/>
    <property type="match status" value="1"/>
</dbReference>
<dbReference type="PROSITE" id="PS51257">
    <property type="entry name" value="PROKAR_LIPOPROTEIN"/>
    <property type="match status" value="1"/>
</dbReference>
<keyword evidence="2" id="KW-1185">Reference proteome</keyword>
<evidence type="ECO:0008006" key="3">
    <source>
        <dbReference type="Google" id="ProtNLM"/>
    </source>
</evidence>
<dbReference type="RefSeq" id="WP_111372584.1">
    <property type="nucleotide sequence ID" value="NZ_CP029480.1"/>
</dbReference>
<dbReference type="GO" id="GO:0008684">
    <property type="term" value="F:2-oxopent-4-enoate hydratase activity"/>
    <property type="evidence" value="ECO:0007669"/>
    <property type="project" value="TreeGrafter"/>
</dbReference>
<dbReference type="SUPFAM" id="SSF56529">
    <property type="entry name" value="FAH"/>
    <property type="match status" value="1"/>
</dbReference>